<dbReference type="Gene3D" id="3.40.50.620">
    <property type="entry name" value="HUPs"/>
    <property type="match status" value="1"/>
</dbReference>
<dbReference type="EMBL" id="BAABCE010000001">
    <property type="protein sequence ID" value="GAA3527546.1"/>
    <property type="molecule type" value="Genomic_DNA"/>
</dbReference>
<dbReference type="InterPro" id="IPR014729">
    <property type="entry name" value="Rossmann-like_a/b/a_fold"/>
</dbReference>
<dbReference type="RefSeq" id="WP_346180161.1">
    <property type="nucleotide sequence ID" value="NZ_BAABCE010000001.1"/>
</dbReference>
<comment type="caution">
    <text evidence="2">The sequence shown here is derived from an EMBL/GenBank/DDBJ whole genome shotgun (WGS) entry which is preliminary data.</text>
</comment>
<protein>
    <recommendedName>
        <fullName evidence="1">Phosphoadenosine phosphosulphate reductase domain-containing protein</fullName>
    </recommendedName>
</protein>
<dbReference type="Proteomes" id="UP001500707">
    <property type="component" value="Unassembled WGS sequence"/>
</dbReference>
<gene>
    <name evidence="2" type="ORF">GCM10022295_06990</name>
</gene>
<reference evidence="3" key="1">
    <citation type="journal article" date="2019" name="Int. J. Syst. Evol. Microbiol.">
        <title>The Global Catalogue of Microorganisms (GCM) 10K type strain sequencing project: providing services to taxonomists for standard genome sequencing and annotation.</title>
        <authorList>
            <consortium name="The Broad Institute Genomics Platform"/>
            <consortium name="The Broad Institute Genome Sequencing Center for Infectious Disease"/>
            <person name="Wu L."/>
            <person name="Ma J."/>
        </authorList>
    </citation>
    <scope>NUCLEOTIDE SEQUENCE [LARGE SCALE GENOMIC DNA]</scope>
    <source>
        <strain evidence="3">JCM 17656</strain>
    </source>
</reference>
<sequence>MSTRTAKRQPALDALPGMPDVLKAKPVKAADESWKARTLDEAIARTYELLDETISKYSTGRALVTRGDTIIDYGLFELLGFYVLYSGGNDSVVLQHLVRMYLRDRGIFRRHFGGIIHVNTGTAIEQTTRHVRETAAAWDWKLHELRPRVTYLDLVLGNVLATRGPNKGRPVWLGFPGPGGDSHNVMYMRLKDEPLQTFRRQLVGPSGGIRRKVIYVGGMRWAESQKRFRTASEVDLDGAIVWLSALVHWTNEHMREYRARYRCQQQHKHSPHRLCGPEALPLNEVTANLHMSGDCACGAYAKEGEKEERRFFYPEHAAGIDGWERVVEAAGIAACKWGQRPPSSMRQPKGGRRVKERLCAACAPPLDGQTDILDDWRERGLLTEAQYATFTRSAA</sequence>
<evidence type="ECO:0000313" key="3">
    <source>
        <dbReference type="Proteomes" id="UP001500707"/>
    </source>
</evidence>
<dbReference type="SUPFAM" id="SSF52402">
    <property type="entry name" value="Adenine nucleotide alpha hydrolases-like"/>
    <property type="match status" value="1"/>
</dbReference>
<proteinExistence type="predicted"/>
<feature type="domain" description="Phosphoadenosine phosphosulphate reductase" evidence="1">
    <location>
        <begin position="82"/>
        <end position="147"/>
    </location>
</feature>
<evidence type="ECO:0000313" key="2">
    <source>
        <dbReference type="EMBL" id="GAA3527546.1"/>
    </source>
</evidence>
<keyword evidence="3" id="KW-1185">Reference proteome</keyword>
<evidence type="ECO:0000259" key="1">
    <source>
        <dbReference type="Pfam" id="PF01507"/>
    </source>
</evidence>
<name>A0ABP6V2H4_9ACTN</name>
<dbReference type="InterPro" id="IPR002500">
    <property type="entry name" value="PAPS_reduct_dom"/>
</dbReference>
<accession>A0ABP6V2H4</accession>
<dbReference type="Pfam" id="PF01507">
    <property type="entry name" value="PAPS_reduct"/>
    <property type="match status" value="1"/>
</dbReference>
<organism evidence="2 3">
    <name type="scientific">Streptomyces osmaniensis</name>
    <dbReference type="NCBI Taxonomy" id="593134"/>
    <lineage>
        <taxon>Bacteria</taxon>
        <taxon>Bacillati</taxon>
        <taxon>Actinomycetota</taxon>
        <taxon>Actinomycetes</taxon>
        <taxon>Kitasatosporales</taxon>
        <taxon>Streptomycetaceae</taxon>
        <taxon>Streptomyces</taxon>
    </lineage>
</organism>